<reference evidence="7" key="1">
    <citation type="journal article" date="2019" name="Int. J. Syst. Evol. Microbiol.">
        <title>The Global Catalogue of Microorganisms (GCM) 10K type strain sequencing project: providing services to taxonomists for standard genome sequencing and annotation.</title>
        <authorList>
            <consortium name="The Broad Institute Genomics Platform"/>
            <consortium name="The Broad Institute Genome Sequencing Center for Infectious Disease"/>
            <person name="Wu L."/>
            <person name="Ma J."/>
        </authorList>
    </citation>
    <scope>NUCLEOTIDE SEQUENCE [LARGE SCALE GENOMIC DNA]</scope>
    <source>
        <strain evidence="7">JCM 9371</strain>
    </source>
</reference>
<protein>
    <recommendedName>
        <fullName evidence="8">Multidrug efflux MFS transporter</fullName>
    </recommendedName>
</protein>
<dbReference type="Gene3D" id="1.20.1250.20">
    <property type="entry name" value="MFS general substrate transporter like domains"/>
    <property type="match status" value="1"/>
</dbReference>
<keyword evidence="7" id="KW-1185">Reference proteome</keyword>
<evidence type="ECO:0008006" key="8">
    <source>
        <dbReference type="Google" id="ProtNLM"/>
    </source>
</evidence>
<evidence type="ECO:0000256" key="3">
    <source>
        <dbReference type="ARBA" id="ARBA00022989"/>
    </source>
</evidence>
<feature type="transmembrane region" description="Helical" evidence="5">
    <location>
        <begin position="110"/>
        <end position="127"/>
    </location>
</feature>
<proteinExistence type="predicted"/>
<keyword evidence="3 5" id="KW-1133">Transmembrane helix</keyword>
<comment type="caution">
    <text evidence="6">The sequence shown here is derived from an EMBL/GenBank/DDBJ whole genome shotgun (WGS) entry which is preliminary data.</text>
</comment>
<evidence type="ECO:0000256" key="5">
    <source>
        <dbReference type="SAM" id="Phobius"/>
    </source>
</evidence>
<evidence type="ECO:0000313" key="6">
    <source>
        <dbReference type="EMBL" id="MFD0686755.1"/>
    </source>
</evidence>
<feature type="transmembrane region" description="Helical" evidence="5">
    <location>
        <begin position="47"/>
        <end position="67"/>
    </location>
</feature>
<dbReference type="EMBL" id="JBHTGP010000011">
    <property type="protein sequence ID" value="MFD0686755.1"/>
    <property type="molecule type" value="Genomic_DNA"/>
</dbReference>
<sequence>MEADTSYWLLGGALFLRGLGLGCTMMPTMSAALTTLTRAAVSRASSSLNIIVQLGGSVGTALLAVILSREISDRIPRAGGGGGVGGMGEIPDQVRAQVAPQLADAFGTTFWVSLALTAVLIVPALMLPRQGVKAEAKDAPPPIG</sequence>
<dbReference type="Proteomes" id="UP001597063">
    <property type="component" value="Unassembled WGS sequence"/>
</dbReference>
<dbReference type="PANTHER" id="PTHR23501">
    <property type="entry name" value="MAJOR FACILITATOR SUPERFAMILY"/>
    <property type="match status" value="1"/>
</dbReference>
<dbReference type="SUPFAM" id="SSF103473">
    <property type="entry name" value="MFS general substrate transporter"/>
    <property type="match status" value="1"/>
</dbReference>
<dbReference type="PANTHER" id="PTHR23501:SF1">
    <property type="entry name" value="TRANSPORT PROTEIN HSRA-RELATED"/>
    <property type="match status" value="1"/>
</dbReference>
<feature type="transmembrane region" description="Helical" evidence="5">
    <location>
        <begin position="6"/>
        <end position="26"/>
    </location>
</feature>
<gene>
    <name evidence="6" type="ORF">ACFQZM_19810</name>
</gene>
<dbReference type="RefSeq" id="WP_378323256.1">
    <property type="nucleotide sequence ID" value="NZ_JBHTGP010000011.1"/>
</dbReference>
<evidence type="ECO:0000256" key="2">
    <source>
        <dbReference type="ARBA" id="ARBA00022692"/>
    </source>
</evidence>
<dbReference type="InterPro" id="IPR036259">
    <property type="entry name" value="MFS_trans_sf"/>
</dbReference>
<organism evidence="6 7">
    <name type="scientific">Actinomadura fibrosa</name>
    <dbReference type="NCBI Taxonomy" id="111802"/>
    <lineage>
        <taxon>Bacteria</taxon>
        <taxon>Bacillati</taxon>
        <taxon>Actinomycetota</taxon>
        <taxon>Actinomycetes</taxon>
        <taxon>Streptosporangiales</taxon>
        <taxon>Thermomonosporaceae</taxon>
        <taxon>Actinomadura</taxon>
    </lineage>
</organism>
<comment type="subcellular location">
    <subcellularLocation>
        <location evidence="1">Membrane</location>
        <topology evidence="1">Multi-pass membrane protein</topology>
    </subcellularLocation>
</comment>
<accession>A0ABW2XLU6</accession>
<keyword evidence="2 5" id="KW-0812">Transmembrane</keyword>
<evidence type="ECO:0000256" key="4">
    <source>
        <dbReference type="ARBA" id="ARBA00023136"/>
    </source>
</evidence>
<evidence type="ECO:0000313" key="7">
    <source>
        <dbReference type="Proteomes" id="UP001597063"/>
    </source>
</evidence>
<keyword evidence="4 5" id="KW-0472">Membrane</keyword>
<name>A0ABW2XLU6_9ACTN</name>
<evidence type="ECO:0000256" key="1">
    <source>
        <dbReference type="ARBA" id="ARBA00004141"/>
    </source>
</evidence>